<accession>A0ABM8GNF6</accession>
<feature type="transmembrane region" description="Helical" evidence="9">
    <location>
        <begin position="114"/>
        <end position="138"/>
    </location>
</feature>
<feature type="transmembrane region" description="Helical" evidence="9">
    <location>
        <begin position="63"/>
        <end position="81"/>
    </location>
</feature>
<dbReference type="Proteomes" id="UP001321486">
    <property type="component" value="Chromosome"/>
</dbReference>
<evidence type="ECO:0000259" key="10">
    <source>
        <dbReference type="Pfam" id="PF24878"/>
    </source>
</evidence>
<proteinExistence type="predicted"/>
<evidence type="ECO:0000256" key="1">
    <source>
        <dbReference type="ARBA" id="ARBA00004651"/>
    </source>
</evidence>
<dbReference type="InterPro" id="IPR056785">
    <property type="entry name" value="YkcA/B-like_C"/>
</dbReference>
<evidence type="ECO:0000256" key="3">
    <source>
        <dbReference type="ARBA" id="ARBA00022676"/>
    </source>
</evidence>
<dbReference type="EMBL" id="AP027732">
    <property type="protein sequence ID" value="BDZ49953.1"/>
    <property type="molecule type" value="Genomic_DNA"/>
</dbReference>
<evidence type="ECO:0000256" key="8">
    <source>
        <dbReference type="SAM" id="MobiDB-lite"/>
    </source>
</evidence>
<keyword evidence="5 9" id="KW-0812">Transmembrane</keyword>
<feature type="transmembrane region" description="Helical" evidence="9">
    <location>
        <begin position="36"/>
        <end position="57"/>
    </location>
</feature>
<keyword evidence="4" id="KW-0808">Transferase</keyword>
<evidence type="ECO:0000256" key="5">
    <source>
        <dbReference type="ARBA" id="ARBA00022692"/>
    </source>
</evidence>
<dbReference type="InterPro" id="IPR050297">
    <property type="entry name" value="LipidA_mod_glycosyltrf_83"/>
</dbReference>
<evidence type="ECO:0000313" key="11">
    <source>
        <dbReference type="EMBL" id="BDZ49953.1"/>
    </source>
</evidence>
<evidence type="ECO:0000256" key="4">
    <source>
        <dbReference type="ARBA" id="ARBA00022679"/>
    </source>
</evidence>
<comment type="subcellular location">
    <subcellularLocation>
        <location evidence="1">Cell membrane</location>
        <topology evidence="1">Multi-pass membrane protein</topology>
    </subcellularLocation>
</comment>
<evidence type="ECO:0000313" key="12">
    <source>
        <dbReference type="Proteomes" id="UP001321486"/>
    </source>
</evidence>
<feature type="transmembrane region" description="Helical" evidence="9">
    <location>
        <begin position="88"/>
        <end position="108"/>
    </location>
</feature>
<organism evidence="11 12">
    <name type="scientific">Frondihabitans sucicola</name>
    <dbReference type="NCBI Taxonomy" id="1268041"/>
    <lineage>
        <taxon>Bacteria</taxon>
        <taxon>Bacillati</taxon>
        <taxon>Actinomycetota</taxon>
        <taxon>Actinomycetes</taxon>
        <taxon>Micrococcales</taxon>
        <taxon>Microbacteriaceae</taxon>
        <taxon>Frondihabitans</taxon>
    </lineage>
</organism>
<evidence type="ECO:0000256" key="2">
    <source>
        <dbReference type="ARBA" id="ARBA00022475"/>
    </source>
</evidence>
<sequence>MGGQIAWLLPAALIVMIGAFVLMGRRHRVDLRRATLLLFSTWLVVTGLVFSFAGGIFHPYYTVALAAPLAGTLAIGASVLWEARERRWPRIVLAAAVLLTGIWAWVLLDRATDWLPWLKVVVVIVALVAAGLVLALPLIPWRSRALAATTVAVLVVAGLLAPAAYSIETAATAHTGSIPSAGPAVSSGTSGFGGGRGGGFGGGTRPGGAGAAQGSGGAGAGFGGQGGFGGTRPGGAGAGTGAGTGARGGFGGGGSGLFGRTSTVSSALKKLLLTDSSKYTWVAAAVGSDTAATYQLATLEPVMPVGGFNGSDPSPTLAQFTAEAKAGEIHYFIGGTVGTSNGGSDTSSKIAAWVTANYSSQTVGGVTVYDLTSPLTS</sequence>
<evidence type="ECO:0000256" key="6">
    <source>
        <dbReference type="ARBA" id="ARBA00022989"/>
    </source>
</evidence>
<reference evidence="12" key="1">
    <citation type="journal article" date="2019" name="Int. J. Syst. Evol. Microbiol.">
        <title>The Global Catalogue of Microorganisms (GCM) 10K type strain sequencing project: providing services to taxonomists for standard genome sequencing and annotation.</title>
        <authorList>
            <consortium name="The Broad Institute Genomics Platform"/>
            <consortium name="The Broad Institute Genome Sequencing Center for Infectious Disease"/>
            <person name="Wu L."/>
            <person name="Ma J."/>
        </authorList>
    </citation>
    <scope>NUCLEOTIDE SEQUENCE [LARGE SCALE GENOMIC DNA]</scope>
    <source>
        <strain evidence="12">NBRC 108728</strain>
    </source>
</reference>
<dbReference type="PANTHER" id="PTHR33908:SF3">
    <property type="entry name" value="UNDECAPRENYL PHOSPHATE-ALPHA-4-AMINO-4-DEOXY-L-ARABINOSE ARABINOSYL TRANSFERASE"/>
    <property type="match status" value="1"/>
</dbReference>
<name>A0ABM8GNF6_9MICO</name>
<gene>
    <name evidence="11" type="ORF">GCM10025867_21940</name>
</gene>
<feature type="transmembrane region" description="Helical" evidence="9">
    <location>
        <begin position="145"/>
        <end position="165"/>
    </location>
</feature>
<evidence type="ECO:0000256" key="9">
    <source>
        <dbReference type="SAM" id="Phobius"/>
    </source>
</evidence>
<protein>
    <recommendedName>
        <fullName evidence="10">Putative mannosyltransferase YkcA/B-like C-terminal domain-containing protein</fullName>
    </recommendedName>
</protein>
<dbReference type="PANTHER" id="PTHR33908">
    <property type="entry name" value="MANNOSYLTRANSFERASE YKCB-RELATED"/>
    <property type="match status" value="1"/>
</dbReference>
<dbReference type="Pfam" id="PF24878">
    <property type="entry name" value="YkcB_C"/>
    <property type="match status" value="1"/>
</dbReference>
<evidence type="ECO:0000256" key="7">
    <source>
        <dbReference type="ARBA" id="ARBA00023136"/>
    </source>
</evidence>
<keyword evidence="3" id="KW-0328">Glycosyltransferase</keyword>
<keyword evidence="2" id="KW-1003">Cell membrane</keyword>
<keyword evidence="6 9" id="KW-1133">Transmembrane helix</keyword>
<feature type="region of interest" description="Disordered" evidence="8">
    <location>
        <begin position="195"/>
        <end position="242"/>
    </location>
</feature>
<feature type="domain" description="Putative mannosyltransferase YkcA/B-like C-terminal" evidence="10">
    <location>
        <begin position="269"/>
        <end position="357"/>
    </location>
</feature>
<keyword evidence="7 9" id="KW-0472">Membrane</keyword>
<keyword evidence="12" id="KW-1185">Reference proteome</keyword>
<feature type="transmembrane region" description="Helical" evidence="9">
    <location>
        <begin position="6"/>
        <end position="24"/>
    </location>
</feature>